<feature type="domain" description="Dienelactone hydrolase" evidence="2">
    <location>
        <begin position="45"/>
        <end position="265"/>
    </location>
</feature>
<keyword evidence="1" id="KW-0732">Signal</keyword>
<dbReference type="SUPFAM" id="SSF53474">
    <property type="entry name" value="alpha/beta-Hydrolases"/>
    <property type="match status" value="1"/>
</dbReference>
<dbReference type="InterPro" id="IPR029058">
    <property type="entry name" value="AB_hydrolase_fold"/>
</dbReference>
<name>A0A932GPN8_UNCTE</name>
<gene>
    <name evidence="3" type="ORF">HYY65_07380</name>
</gene>
<dbReference type="InterPro" id="IPR050261">
    <property type="entry name" value="FrsA_esterase"/>
</dbReference>
<protein>
    <submittedName>
        <fullName evidence="3">Dienelactone hydrolase family protein</fullName>
    </submittedName>
</protein>
<feature type="signal peptide" evidence="1">
    <location>
        <begin position="1"/>
        <end position="28"/>
    </location>
</feature>
<reference evidence="3" key="1">
    <citation type="submission" date="2020-07" db="EMBL/GenBank/DDBJ databases">
        <title>Huge and variable diversity of episymbiotic CPR bacteria and DPANN archaea in groundwater ecosystems.</title>
        <authorList>
            <person name="He C.Y."/>
            <person name="Keren R."/>
            <person name="Whittaker M."/>
            <person name="Farag I.F."/>
            <person name="Doudna J."/>
            <person name="Cate J.H.D."/>
            <person name="Banfield J.F."/>
        </authorList>
    </citation>
    <scope>NUCLEOTIDE SEQUENCE</scope>
    <source>
        <strain evidence="3">NC_groundwater_717_Ag_S-0.2um_59_8</strain>
    </source>
</reference>
<dbReference type="AlphaFoldDB" id="A0A932GPN8"/>
<dbReference type="PANTHER" id="PTHR22946">
    <property type="entry name" value="DIENELACTONE HYDROLASE DOMAIN-CONTAINING PROTEIN-RELATED"/>
    <property type="match status" value="1"/>
</dbReference>
<sequence length="268" mass="29256">MNKPRFASIAFCSLFVLLGVLYTRHAQAAIKTETVEYKQGETPLEGFLAYDDSIQGKRPGIVVVPDWNGVADYSKKRAQMLAQLGYVALAADIYGKGIRPTASREAAQEAAKYMSNRPLYRARVQAALDLLRRNPRTDSGKLAAIGYCFGGAGALELARSGADLAGVVTFHGSLATPTPQDARNIKGRVLVLHGADDPFAPAKEVEAFQKEMSDAKVDWQVVLYSGTVHTFTNPAAGSDNSRGSAYNEKADRRSWIAMQQFFREIFTN</sequence>
<evidence type="ECO:0000256" key="1">
    <source>
        <dbReference type="SAM" id="SignalP"/>
    </source>
</evidence>
<dbReference type="Gene3D" id="3.40.50.1820">
    <property type="entry name" value="alpha/beta hydrolase"/>
    <property type="match status" value="1"/>
</dbReference>
<evidence type="ECO:0000313" key="4">
    <source>
        <dbReference type="Proteomes" id="UP000741360"/>
    </source>
</evidence>
<comment type="caution">
    <text evidence="3">The sequence shown here is derived from an EMBL/GenBank/DDBJ whole genome shotgun (WGS) entry which is preliminary data.</text>
</comment>
<organism evidence="3 4">
    <name type="scientific">Tectimicrobiota bacterium</name>
    <dbReference type="NCBI Taxonomy" id="2528274"/>
    <lineage>
        <taxon>Bacteria</taxon>
        <taxon>Pseudomonadati</taxon>
        <taxon>Nitrospinota/Tectimicrobiota group</taxon>
        <taxon>Candidatus Tectimicrobiota</taxon>
    </lineage>
</organism>
<dbReference type="Pfam" id="PF01738">
    <property type="entry name" value="DLH"/>
    <property type="match status" value="1"/>
</dbReference>
<accession>A0A932GPN8</accession>
<dbReference type="PANTHER" id="PTHR22946:SF0">
    <property type="entry name" value="DIENELACTONE HYDROLASE DOMAIN-CONTAINING PROTEIN"/>
    <property type="match status" value="1"/>
</dbReference>
<feature type="chain" id="PRO_5037357403" evidence="1">
    <location>
        <begin position="29"/>
        <end position="268"/>
    </location>
</feature>
<evidence type="ECO:0000313" key="3">
    <source>
        <dbReference type="EMBL" id="MBI3014864.1"/>
    </source>
</evidence>
<keyword evidence="3" id="KW-0378">Hydrolase</keyword>
<evidence type="ECO:0000259" key="2">
    <source>
        <dbReference type="Pfam" id="PF01738"/>
    </source>
</evidence>
<dbReference type="EMBL" id="JACPSX010000135">
    <property type="protein sequence ID" value="MBI3014864.1"/>
    <property type="molecule type" value="Genomic_DNA"/>
</dbReference>
<dbReference type="InterPro" id="IPR002925">
    <property type="entry name" value="Dienelactn_hydro"/>
</dbReference>
<dbReference type="GO" id="GO:0016787">
    <property type="term" value="F:hydrolase activity"/>
    <property type="evidence" value="ECO:0007669"/>
    <property type="project" value="UniProtKB-KW"/>
</dbReference>
<proteinExistence type="predicted"/>
<dbReference type="Proteomes" id="UP000741360">
    <property type="component" value="Unassembled WGS sequence"/>
</dbReference>